<protein>
    <submittedName>
        <fullName evidence="1">Unplaced genomic scaffold PAXINscaffold_88, whole genome shotgun sequence</fullName>
    </submittedName>
</protein>
<proteinExistence type="predicted"/>
<reference evidence="2" key="2">
    <citation type="submission" date="2015-01" db="EMBL/GenBank/DDBJ databases">
        <title>Evolutionary Origins and Diversification of the Mycorrhizal Mutualists.</title>
        <authorList>
            <consortium name="DOE Joint Genome Institute"/>
            <consortium name="Mycorrhizal Genomics Consortium"/>
            <person name="Kohler A."/>
            <person name="Kuo A."/>
            <person name="Nagy L.G."/>
            <person name="Floudas D."/>
            <person name="Copeland A."/>
            <person name="Barry K.W."/>
            <person name="Cichocki N."/>
            <person name="Veneault-Fourrey C."/>
            <person name="LaButti K."/>
            <person name="Lindquist E.A."/>
            <person name="Lipzen A."/>
            <person name="Lundell T."/>
            <person name="Morin E."/>
            <person name="Murat C."/>
            <person name="Riley R."/>
            <person name="Ohm R."/>
            <person name="Sun H."/>
            <person name="Tunlid A."/>
            <person name="Henrissat B."/>
            <person name="Grigoriev I.V."/>
            <person name="Hibbett D.S."/>
            <person name="Martin F."/>
        </authorList>
    </citation>
    <scope>NUCLEOTIDE SEQUENCE [LARGE SCALE GENOMIC DNA]</scope>
    <source>
        <strain evidence="2">ATCC 200175</strain>
    </source>
</reference>
<name>A0A0C9TR87_PAXIN</name>
<dbReference type="HOGENOM" id="CLU_1763222_0_0_1"/>
<gene>
    <name evidence="1" type="ORF">PAXINDRAFT_172204</name>
</gene>
<evidence type="ECO:0000313" key="1">
    <source>
        <dbReference type="EMBL" id="KIJ10307.1"/>
    </source>
</evidence>
<dbReference type="Proteomes" id="UP000053647">
    <property type="component" value="Unassembled WGS sequence"/>
</dbReference>
<dbReference type="AlphaFoldDB" id="A0A0C9TR87"/>
<organism evidence="1 2">
    <name type="scientific">Paxillus involutus ATCC 200175</name>
    <dbReference type="NCBI Taxonomy" id="664439"/>
    <lineage>
        <taxon>Eukaryota</taxon>
        <taxon>Fungi</taxon>
        <taxon>Dikarya</taxon>
        <taxon>Basidiomycota</taxon>
        <taxon>Agaricomycotina</taxon>
        <taxon>Agaricomycetes</taxon>
        <taxon>Agaricomycetidae</taxon>
        <taxon>Boletales</taxon>
        <taxon>Paxilineae</taxon>
        <taxon>Paxillaceae</taxon>
        <taxon>Paxillus</taxon>
    </lineage>
</organism>
<sequence>MKLNDKAGGTCFIQVREGLFWGLLRRQIGRFAFTPLYSWQGSSPRLFCRKTEVEEFLNAGAKLRWSGLPAGDVQYLAEKLVVTSAYVLGLKSLCKNLNHQHLLHSPYLTTHPTLPSLLYMAASAVRVLVIHSHFTANTPSVDKEKVIR</sequence>
<accession>A0A0C9TR87</accession>
<evidence type="ECO:0000313" key="2">
    <source>
        <dbReference type="Proteomes" id="UP000053647"/>
    </source>
</evidence>
<dbReference type="EMBL" id="KN819410">
    <property type="protein sequence ID" value="KIJ10307.1"/>
    <property type="molecule type" value="Genomic_DNA"/>
</dbReference>
<reference evidence="1 2" key="1">
    <citation type="submission" date="2014-06" db="EMBL/GenBank/DDBJ databases">
        <authorList>
            <consortium name="DOE Joint Genome Institute"/>
            <person name="Kuo A."/>
            <person name="Kohler A."/>
            <person name="Nagy L.G."/>
            <person name="Floudas D."/>
            <person name="Copeland A."/>
            <person name="Barry K.W."/>
            <person name="Cichocki N."/>
            <person name="Veneault-Fourrey C."/>
            <person name="LaButti K."/>
            <person name="Lindquist E.A."/>
            <person name="Lipzen A."/>
            <person name="Lundell T."/>
            <person name="Morin E."/>
            <person name="Murat C."/>
            <person name="Sun H."/>
            <person name="Tunlid A."/>
            <person name="Henrissat B."/>
            <person name="Grigoriev I.V."/>
            <person name="Hibbett D.S."/>
            <person name="Martin F."/>
            <person name="Nordberg H.P."/>
            <person name="Cantor M.N."/>
            <person name="Hua S.X."/>
        </authorList>
    </citation>
    <scope>NUCLEOTIDE SEQUENCE [LARGE SCALE GENOMIC DNA]</scope>
    <source>
        <strain evidence="1 2">ATCC 200175</strain>
    </source>
</reference>
<feature type="non-terminal residue" evidence="1">
    <location>
        <position position="148"/>
    </location>
</feature>
<keyword evidence="2" id="KW-1185">Reference proteome</keyword>